<evidence type="ECO:0000313" key="1">
    <source>
        <dbReference type="EMBL" id="CAA7262430.1"/>
    </source>
</evidence>
<dbReference type="AlphaFoldDB" id="A0A8S0VUN3"/>
<accession>A0A8S0VUN3</accession>
<proteinExistence type="predicted"/>
<sequence length="123" mass="13136">MCHIAVILHRRCYQNPRSTSTSTSTTTPPIAKACAPTVLVGSLGVGNLSNAPPREPTGIGMPQWMKSVGMPRQAETTETPREAKTLEMPRQATAVERSRIADVDGEAALQVILHSVLTGSSWA</sequence>
<dbReference type="EMBL" id="CACVBS010000036">
    <property type="protein sequence ID" value="CAA7262430.1"/>
    <property type="molecule type" value="Genomic_DNA"/>
</dbReference>
<reference evidence="1 2" key="1">
    <citation type="submission" date="2020-01" db="EMBL/GenBank/DDBJ databases">
        <authorList>
            <person name="Gupta K D."/>
        </authorList>
    </citation>
    <scope>NUCLEOTIDE SEQUENCE [LARGE SCALE GENOMIC DNA]</scope>
</reference>
<organism evidence="1 2">
    <name type="scientific">Cyclocybe aegerita</name>
    <name type="common">Black poplar mushroom</name>
    <name type="synonym">Agrocybe aegerita</name>
    <dbReference type="NCBI Taxonomy" id="1973307"/>
    <lineage>
        <taxon>Eukaryota</taxon>
        <taxon>Fungi</taxon>
        <taxon>Dikarya</taxon>
        <taxon>Basidiomycota</taxon>
        <taxon>Agaricomycotina</taxon>
        <taxon>Agaricomycetes</taxon>
        <taxon>Agaricomycetidae</taxon>
        <taxon>Agaricales</taxon>
        <taxon>Agaricineae</taxon>
        <taxon>Bolbitiaceae</taxon>
        <taxon>Cyclocybe</taxon>
    </lineage>
</organism>
<keyword evidence="2" id="KW-1185">Reference proteome</keyword>
<name>A0A8S0VUN3_CYCAE</name>
<protein>
    <submittedName>
        <fullName evidence="1">Uncharacterized protein</fullName>
    </submittedName>
</protein>
<dbReference type="Proteomes" id="UP000467700">
    <property type="component" value="Unassembled WGS sequence"/>
</dbReference>
<gene>
    <name evidence="1" type="ORF">AAE3_LOCUS4799</name>
</gene>
<evidence type="ECO:0000313" key="2">
    <source>
        <dbReference type="Proteomes" id="UP000467700"/>
    </source>
</evidence>
<comment type="caution">
    <text evidence="1">The sequence shown here is derived from an EMBL/GenBank/DDBJ whole genome shotgun (WGS) entry which is preliminary data.</text>
</comment>